<feature type="region of interest" description="Disordered" evidence="1">
    <location>
        <begin position="22"/>
        <end position="53"/>
    </location>
</feature>
<evidence type="ECO:0000313" key="4">
    <source>
        <dbReference type="Proteomes" id="UP001273799"/>
    </source>
</evidence>
<feature type="signal peptide" evidence="2">
    <location>
        <begin position="1"/>
        <end position="22"/>
    </location>
</feature>
<dbReference type="EMBL" id="JAWNFU010000003">
    <property type="protein sequence ID" value="MDY5153709.1"/>
    <property type="molecule type" value="Genomic_DNA"/>
</dbReference>
<organism evidence="3 4">
    <name type="scientific">Actinobaculum suis</name>
    <dbReference type="NCBI Taxonomy" id="1657"/>
    <lineage>
        <taxon>Bacteria</taxon>
        <taxon>Bacillati</taxon>
        <taxon>Actinomycetota</taxon>
        <taxon>Actinomycetes</taxon>
        <taxon>Actinomycetales</taxon>
        <taxon>Actinomycetaceae</taxon>
        <taxon>Actinobaculum</taxon>
    </lineage>
</organism>
<accession>A0AAW9HUD0</accession>
<name>A0AAW9HUD0_9ACTO</name>
<protein>
    <recommendedName>
        <fullName evidence="5">Secreted protein</fullName>
    </recommendedName>
</protein>
<dbReference type="Proteomes" id="UP001273799">
    <property type="component" value="Unassembled WGS sequence"/>
</dbReference>
<feature type="compositionally biased region" description="Polar residues" evidence="1">
    <location>
        <begin position="22"/>
        <end position="35"/>
    </location>
</feature>
<evidence type="ECO:0000256" key="1">
    <source>
        <dbReference type="SAM" id="MobiDB-lite"/>
    </source>
</evidence>
<sequence length="53" mass="5171">MKKLLAAAALTCAAIFMTGCSGTPQESPATPSPTAVQDECAPGSDASDTVPGC</sequence>
<evidence type="ECO:0000256" key="2">
    <source>
        <dbReference type="SAM" id="SignalP"/>
    </source>
</evidence>
<proteinExistence type="predicted"/>
<reference evidence="3" key="1">
    <citation type="submission" date="2023-10" db="EMBL/GenBank/DDBJ databases">
        <title>Whole Genome based description of the genera Actinobaculum and Actinotignum reveals a complex phylogenetic relationship within the species included in the genus Actinotignum.</title>
        <authorList>
            <person name="Jensen C.S."/>
            <person name="Dargis R."/>
            <person name="Kemp M."/>
            <person name="Christensen J.J."/>
        </authorList>
    </citation>
    <scope>NUCLEOTIDE SEQUENCE</scope>
    <source>
        <strain evidence="3">Actinobaculum_suis_CCUG19206T</strain>
    </source>
</reference>
<dbReference type="PROSITE" id="PS51257">
    <property type="entry name" value="PROKAR_LIPOPROTEIN"/>
    <property type="match status" value="1"/>
</dbReference>
<dbReference type="RefSeq" id="WP_156181431.1">
    <property type="nucleotide sequence ID" value="NZ_FNAU01000017.1"/>
</dbReference>
<evidence type="ECO:0000313" key="3">
    <source>
        <dbReference type="EMBL" id="MDY5153709.1"/>
    </source>
</evidence>
<evidence type="ECO:0008006" key="5">
    <source>
        <dbReference type="Google" id="ProtNLM"/>
    </source>
</evidence>
<dbReference type="AlphaFoldDB" id="A0AAW9HUD0"/>
<keyword evidence="2" id="KW-0732">Signal</keyword>
<gene>
    <name evidence="3" type="ORF">R6G71_06595</name>
</gene>
<feature type="chain" id="PRO_5043712631" description="Secreted protein" evidence="2">
    <location>
        <begin position="23"/>
        <end position="53"/>
    </location>
</feature>
<comment type="caution">
    <text evidence="3">The sequence shown here is derived from an EMBL/GenBank/DDBJ whole genome shotgun (WGS) entry which is preliminary data.</text>
</comment>